<keyword evidence="4" id="KW-1185">Reference proteome</keyword>
<evidence type="ECO:0008006" key="5">
    <source>
        <dbReference type="Google" id="ProtNLM"/>
    </source>
</evidence>
<sequence length="209" mass="22369">MPPNWSLPAMKRRSAAAFASATALIALLCAPLPAAAQSEDSPPEKINQLIVYGDDPCPASTDGSITVCARKDESERFRIPKPLRDNPNDSVNQGWTQRVKAYETVGAFGTNSCSPVGAGGATGCMSQLINSAYAEKKQSSDVQFGKLIEEERAKRLKTIDADTAAEQARVEVLEKEYEAKLKRERDGEAKPAAQATPAPDAPLTTPPQP</sequence>
<reference evidence="3 4" key="1">
    <citation type="submission" date="2019-07" db="EMBL/GenBank/DDBJ databases">
        <title>Whole genome shotgun sequence of Novosphingobium sediminis NBRC 106119.</title>
        <authorList>
            <person name="Hosoyama A."/>
            <person name="Uohara A."/>
            <person name="Ohji S."/>
            <person name="Ichikawa N."/>
        </authorList>
    </citation>
    <scope>NUCLEOTIDE SEQUENCE [LARGE SCALE GENOMIC DNA]</scope>
    <source>
        <strain evidence="3 4">NBRC 106119</strain>
    </source>
</reference>
<proteinExistence type="predicted"/>
<dbReference type="Proteomes" id="UP000321464">
    <property type="component" value="Unassembled WGS sequence"/>
</dbReference>
<feature type="chain" id="PRO_5022057514" description="Secreted protein" evidence="2">
    <location>
        <begin position="37"/>
        <end position="209"/>
    </location>
</feature>
<evidence type="ECO:0000313" key="4">
    <source>
        <dbReference type="Proteomes" id="UP000321464"/>
    </source>
</evidence>
<accession>A0A512AKJ4</accession>
<feature type="region of interest" description="Disordered" evidence="1">
    <location>
        <begin position="181"/>
        <end position="209"/>
    </location>
</feature>
<dbReference type="EMBL" id="BJYR01000013">
    <property type="protein sequence ID" value="GEO00201.1"/>
    <property type="molecule type" value="Genomic_DNA"/>
</dbReference>
<name>A0A512AKJ4_9SPHN</name>
<evidence type="ECO:0000256" key="2">
    <source>
        <dbReference type="SAM" id="SignalP"/>
    </source>
</evidence>
<comment type="caution">
    <text evidence="3">The sequence shown here is derived from an EMBL/GenBank/DDBJ whole genome shotgun (WGS) entry which is preliminary data.</text>
</comment>
<protein>
    <recommendedName>
        <fullName evidence="5">Secreted protein</fullName>
    </recommendedName>
</protein>
<feature type="compositionally biased region" description="Low complexity" evidence="1">
    <location>
        <begin position="190"/>
        <end position="203"/>
    </location>
</feature>
<feature type="signal peptide" evidence="2">
    <location>
        <begin position="1"/>
        <end position="36"/>
    </location>
</feature>
<organism evidence="3 4">
    <name type="scientific">Novosphingobium sediminis</name>
    <dbReference type="NCBI Taxonomy" id="707214"/>
    <lineage>
        <taxon>Bacteria</taxon>
        <taxon>Pseudomonadati</taxon>
        <taxon>Pseudomonadota</taxon>
        <taxon>Alphaproteobacteria</taxon>
        <taxon>Sphingomonadales</taxon>
        <taxon>Sphingomonadaceae</taxon>
        <taxon>Novosphingobium</taxon>
    </lineage>
</organism>
<gene>
    <name evidence="3" type="ORF">NSE01_20330</name>
</gene>
<keyword evidence="2" id="KW-0732">Signal</keyword>
<evidence type="ECO:0000313" key="3">
    <source>
        <dbReference type="EMBL" id="GEO00201.1"/>
    </source>
</evidence>
<evidence type="ECO:0000256" key="1">
    <source>
        <dbReference type="SAM" id="MobiDB-lite"/>
    </source>
</evidence>
<dbReference type="AlphaFoldDB" id="A0A512AKJ4"/>